<reference evidence="11" key="1">
    <citation type="submission" date="2025-08" db="UniProtKB">
        <authorList>
            <consortium name="RefSeq"/>
        </authorList>
    </citation>
    <scope>IDENTIFICATION</scope>
    <source>
        <strain evidence="11">14028-0561.14</strain>
        <tissue evidence="11">Whole fly</tissue>
    </source>
</reference>
<dbReference type="RefSeq" id="XP_017021323.1">
    <property type="nucleotide sequence ID" value="XM_017165834.2"/>
</dbReference>
<dbReference type="GO" id="GO:0007020">
    <property type="term" value="P:microtubule nucleation"/>
    <property type="evidence" value="ECO:0007669"/>
    <property type="project" value="InterPro"/>
</dbReference>
<gene>
    <name evidence="11" type="primary">Grip163</name>
</gene>
<evidence type="ECO:0000313" key="10">
    <source>
        <dbReference type="Proteomes" id="UP001652661"/>
    </source>
</evidence>
<dbReference type="GO" id="GO:0051011">
    <property type="term" value="F:microtubule minus-end binding"/>
    <property type="evidence" value="ECO:0007669"/>
    <property type="project" value="TreeGrafter"/>
</dbReference>
<dbReference type="PANTHER" id="PTHR19302">
    <property type="entry name" value="GAMMA TUBULIN COMPLEX PROTEIN"/>
    <property type="match status" value="1"/>
</dbReference>
<dbReference type="GO" id="GO:0043015">
    <property type="term" value="F:gamma-tubulin binding"/>
    <property type="evidence" value="ECO:0007669"/>
    <property type="project" value="InterPro"/>
</dbReference>
<feature type="domain" description="Gamma tubulin complex component protein N-terminal" evidence="9">
    <location>
        <begin position="261"/>
        <end position="506"/>
    </location>
</feature>
<dbReference type="GO" id="GO:0005874">
    <property type="term" value="C:microtubule"/>
    <property type="evidence" value="ECO:0007669"/>
    <property type="project" value="UniProtKB-KW"/>
</dbReference>
<organism evidence="10 11">
    <name type="scientific">Drosophila kikkawai</name>
    <name type="common">Fruit fly</name>
    <dbReference type="NCBI Taxonomy" id="30033"/>
    <lineage>
        <taxon>Eukaryota</taxon>
        <taxon>Metazoa</taxon>
        <taxon>Ecdysozoa</taxon>
        <taxon>Arthropoda</taxon>
        <taxon>Hexapoda</taxon>
        <taxon>Insecta</taxon>
        <taxon>Pterygota</taxon>
        <taxon>Neoptera</taxon>
        <taxon>Endopterygota</taxon>
        <taxon>Diptera</taxon>
        <taxon>Brachycera</taxon>
        <taxon>Muscomorpha</taxon>
        <taxon>Ephydroidea</taxon>
        <taxon>Drosophilidae</taxon>
        <taxon>Drosophila</taxon>
        <taxon>Sophophora</taxon>
    </lineage>
</organism>
<proteinExistence type="inferred from homology"/>
<keyword evidence="10" id="KW-1185">Reference proteome</keyword>
<evidence type="ECO:0000256" key="7">
    <source>
        <dbReference type="SAM" id="MobiDB-lite"/>
    </source>
</evidence>
<dbReference type="GO" id="GO:0031122">
    <property type="term" value="P:cytoplasmic microtubule organization"/>
    <property type="evidence" value="ECO:0007669"/>
    <property type="project" value="TreeGrafter"/>
</dbReference>
<evidence type="ECO:0000256" key="2">
    <source>
        <dbReference type="ARBA" id="ARBA00010337"/>
    </source>
</evidence>
<evidence type="ECO:0000256" key="6">
    <source>
        <dbReference type="SAM" id="Coils"/>
    </source>
</evidence>
<keyword evidence="6" id="KW-0175">Coiled coil</keyword>
<feature type="coiled-coil region" evidence="6">
    <location>
        <begin position="588"/>
        <end position="615"/>
    </location>
</feature>
<keyword evidence="5" id="KW-0206">Cytoskeleton</keyword>
<feature type="domain" description="Gamma tubulin complex component C-terminal" evidence="8">
    <location>
        <begin position="986"/>
        <end position="1288"/>
    </location>
</feature>
<feature type="compositionally biased region" description="Polar residues" evidence="7">
    <location>
        <begin position="654"/>
        <end position="668"/>
    </location>
</feature>
<evidence type="ECO:0000259" key="9">
    <source>
        <dbReference type="Pfam" id="PF17681"/>
    </source>
</evidence>
<evidence type="ECO:0000256" key="4">
    <source>
        <dbReference type="ARBA" id="ARBA00022701"/>
    </source>
</evidence>
<dbReference type="InterPro" id="IPR041470">
    <property type="entry name" value="GCP_N"/>
</dbReference>
<dbReference type="InterPro" id="IPR042241">
    <property type="entry name" value="GCP_C_sf"/>
</dbReference>
<keyword evidence="3" id="KW-0963">Cytoplasm</keyword>
<comment type="subcellular location">
    <subcellularLocation>
        <location evidence="1">Cytoplasm</location>
        <location evidence="1">Cytoskeleton</location>
    </subcellularLocation>
</comment>
<name>A0A6P4IFJ8_DROKI</name>
<dbReference type="InterPro" id="IPR040457">
    <property type="entry name" value="GCP_C"/>
</dbReference>
<dbReference type="PANTHER" id="PTHR19302:SF70">
    <property type="entry name" value="GAMMA-TUBULIN COMPLEX COMPONENT 6"/>
    <property type="match status" value="1"/>
</dbReference>
<dbReference type="InterPro" id="IPR007259">
    <property type="entry name" value="GCP"/>
</dbReference>
<accession>A0A6P4IFJ8</accession>
<dbReference type="GO" id="GO:0051321">
    <property type="term" value="P:meiotic cell cycle"/>
    <property type="evidence" value="ECO:0007669"/>
    <property type="project" value="TreeGrafter"/>
</dbReference>
<evidence type="ECO:0000256" key="5">
    <source>
        <dbReference type="ARBA" id="ARBA00023212"/>
    </source>
</evidence>
<protein>
    <submittedName>
        <fullName evidence="11">Uncharacterized protein Grip163</fullName>
    </submittedName>
</protein>
<dbReference type="OMA" id="MAPVNAH"/>
<keyword evidence="4" id="KW-0493">Microtubule</keyword>
<dbReference type="GO" id="GO:0000278">
    <property type="term" value="P:mitotic cell cycle"/>
    <property type="evidence" value="ECO:0007669"/>
    <property type="project" value="TreeGrafter"/>
</dbReference>
<feature type="region of interest" description="Disordered" evidence="7">
    <location>
        <begin position="654"/>
        <end position="720"/>
    </location>
</feature>
<dbReference type="GO" id="GO:0051225">
    <property type="term" value="P:spindle assembly"/>
    <property type="evidence" value="ECO:0007669"/>
    <property type="project" value="TreeGrafter"/>
</dbReference>
<dbReference type="Pfam" id="PF17681">
    <property type="entry name" value="GCP_N_terminal"/>
    <property type="match status" value="1"/>
</dbReference>
<feature type="compositionally biased region" description="Acidic residues" evidence="7">
    <location>
        <begin position="689"/>
        <end position="698"/>
    </location>
</feature>
<dbReference type="Proteomes" id="UP001652661">
    <property type="component" value="Chromosome 3L"/>
</dbReference>
<evidence type="ECO:0000256" key="1">
    <source>
        <dbReference type="ARBA" id="ARBA00004245"/>
    </source>
</evidence>
<dbReference type="GO" id="GO:0000930">
    <property type="term" value="C:gamma-tubulin complex"/>
    <property type="evidence" value="ECO:0007669"/>
    <property type="project" value="TreeGrafter"/>
</dbReference>
<evidence type="ECO:0000256" key="3">
    <source>
        <dbReference type="ARBA" id="ARBA00022490"/>
    </source>
</evidence>
<sequence>MAGLAECTHSVLDQVTHLATLLASNQQVTDESTSAAVVAKKRSEIYEALFRRGTMSSEQILELLCEVSSQLRKDPEQRGRLQPFQRLLEELRTRDLQGTEKKVETRTKEGFKVLRPSVLKLHEVQLMDHQIFREPLLFRSIPQLKRERQPLQLREPLWDPLPCNMNKPVGRINPTNISILTASQARIRESGQQSMPPIPKLDFLNTKRSEKLQKSGEPGSKKHFVSDLMMSNELYLAMNKKLVLSYIQEAVLIDHLKKAAAGLQSDTFMCSPADDKKLMIRPNTTLRSVLPDILADFAEPFLRSGFAYRRLSARTSFSTLTNVRVERPLNRAFREILEDFLATIRQFLLSQSAKSLPQLLLNSRSAMQLLQQLENVFQEEPRLNLEAGVPGYFLMSCIWQIIDSCTHSDFLQLLIYLLRRMSKTYFGQLQSWIYKGELDEELNEIFISRCRNTSPSLMDECSKEFFNRGYQVVNEEVPAFLYGCEQDILQCGKYNRVIKAYNAQHPVFDVEFPSITVCLTEQQLKDMRRGLAEKYSVIYQRFGWCSMQSIFQERMAAKRNSQDLMVQRTRAHLAAWEEHMRVLQLEANAQKKLRYEQLNAELELNQQKVLEKRRQEIVDELVFLKESERLEEKRQLQEKETLLKKVAQLQGLLESQDTLSPDDSSNSDRSFKSCLEGPPSRPESVIDKPEEEQAEEEEQAGKPKSPTTLRRPLDELNSNDHVTFQSELERNRKHILSSEHFQAMVNVQDSTTTGLRAHLPPPDFNANVKDTETQDQLTDLQRYRLRMQQHDSFGNYNSTEDDHTRRIQRQMQSTEDRAINRRRVMSSEYGIRLGEGRVDALHLPLELNKLHVEVPLSVTPMSITSDADFGPLTPPDHTADKDAVNNNIADGADEVEAVTVSPQSKPDPVKAVGTLLSNFKPTFILPTNFQTKSKEAETTPVILTEACNPFMARRCLQLSVMVPVNAHYALLRNEVLRIFKELRIYDHFRRLRNYFFLLDGQFGGMLTSDILDRIRAGIDPKSLSQRGVLDAMLGNALACCPADETTVTQNLHLNCTKIPDKLDFWSLEATSMLALNCKVDWPLNLVISSETIVKYGQIFGYLLKLRHVSFILDGTHQHLQRVGKLLGRGLQSSVQFRQLQVVRHKLLHFVTALQTHLVAKALQATWKSFKEDLCTANSIEDLYRHHVAYLKRMAFLTFLNRRSAKVKETIDNMLVIVLRFCKVIQSQTFMPDVKNQFVHPRFKRLLQEEAEFDKFMLYLIYLGNKAAASGYQEEIGDLICIVNFNDYYIVSEQKSVS</sequence>
<comment type="similarity">
    <text evidence="2">Belongs to the TUBGCP family.</text>
</comment>
<dbReference type="OrthoDB" id="775571at2759"/>
<evidence type="ECO:0000259" key="8">
    <source>
        <dbReference type="Pfam" id="PF04130"/>
    </source>
</evidence>
<dbReference type="Pfam" id="PF04130">
    <property type="entry name" value="GCP_C_terminal"/>
    <property type="match status" value="1"/>
</dbReference>
<evidence type="ECO:0000313" key="11">
    <source>
        <dbReference type="RefSeq" id="XP_017021323.1"/>
    </source>
</evidence>
<dbReference type="Gene3D" id="1.20.120.1900">
    <property type="entry name" value="Gamma-tubulin complex, C-terminal domain"/>
    <property type="match status" value="1"/>
</dbReference>
<dbReference type="GO" id="GO:0000922">
    <property type="term" value="C:spindle pole"/>
    <property type="evidence" value="ECO:0007669"/>
    <property type="project" value="InterPro"/>
</dbReference>